<protein>
    <submittedName>
        <fullName evidence="3">Uncharacterized protein</fullName>
    </submittedName>
</protein>
<dbReference type="Pfam" id="PF26340">
    <property type="entry name" value="DNA-SBD_ScoMcrA"/>
    <property type="match status" value="1"/>
</dbReference>
<dbReference type="InterPro" id="IPR011396">
    <property type="entry name" value="PT_DNA_restrict"/>
</dbReference>
<name>B7LQZ6_ESCF3</name>
<dbReference type="Pfam" id="PF13391">
    <property type="entry name" value="HNH_2"/>
    <property type="match status" value="1"/>
</dbReference>
<dbReference type="HOGENOM" id="CLU_075532_0_0_6"/>
<dbReference type="KEGG" id="efe:EFER_3106"/>
<dbReference type="PIRSF" id="PIRSF030850">
    <property type="entry name" value="UCP030850"/>
    <property type="match status" value="1"/>
</dbReference>
<sequence>MVLGRISLTRHSGIVANRHSFQNAKNASLPSRKFASMISIISLPGKSMVSSKSLQQAIANIKIWHKGEQRAPHKPLLLLYVLAGYQHGHPRLFDYGSEIYEPLHSLLERFGPQRSQYRPDMPFWRLQGDGFWQLHNAELCSTAGSSRQPPVKELTEHRVAGGFDEQHYALVTGNKKLINTLAQQILEAHFTESIQEEIADELGFDLQQIRKQRDPLFRKNVLRAYNYQCAICGFNMRHDDTTVALEAAHIKWKQHGGPCEIPNGLALCAIHHKAFDKGSIGLDENMRVLVSDAVNGGGIVERLFWDFDGKTIALPQVRKNYPYEGFVEWHRKEVFRG</sequence>
<dbReference type="CDD" id="cd00085">
    <property type="entry name" value="HNHc"/>
    <property type="match status" value="1"/>
</dbReference>
<evidence type="ECO:0000313" key="4">
    <source>
        <dbReference type="Proteomes" id="UP000000745"/>
    </source>
</evidence>
<feature type="domain" description="HNH nuclease" evidence="1">
    <location>
        <begin position="229"/>
        <end position="283"/>
    </location>
</feature>
<proteinExistence type="predicted"/>
<organism evidence="3 4">
    <name type="scientific">Escherichia fergusonii (strain ATCC 35469 / DSM 13698 / CCUG 18766 / IAM 14443 / JCM 21226 / LMG 7866 / NBRC 102419 / NCTC 12128 / CDC 0568-73)</name>
    <dbReference type="NCBI Taxonomy" id="585054"/>
    <lineage>
        <taxon>Bacteria</taxon>
        <taxon>Pseudomonadati</taxon>
        <taxon>Pseudomonadota</taxon>
        <taxon>Gammaproteobacteria</taxon>
        <taxon>Enterobacterales</taxon>
        <taxon>Enterobacteriaceae</taxon>
        <taxon>Escherichia</taxon>
    </lineage>
</organism>
<evidence type="ECO:0000259" key="1">
    <source>
        <dbReference type="Pfam" id="PF13391"/>
    </source>
</evidence>
<dbReference type="InterPro" id="IPR003615">
    <property type="entry name" value="HNH_nuc"/>
</dbReference>
<dbReference type="EMBL" id="CU928158">
    <property type="protein sequence ID" value="CAQ90599.1"/>
    <property type="molecule type" value="Genomic_DNA"/>
</dbReference>
<evidence type="ECO:0000259" key="2">
    <source>
        <dbReference type="Pfam" id="PF26340"/>
    </source>
</evidence>
<feature type="domain" description="ScoMcrA-like DNA sulfur-binding" evidence="2">
    <location>
        <begin position="52"/>
        <end position="205"/>
    </location>
</feature>
<keyword evidence="4" id="KW-1185">Reference proteome</keyword>
<dbReference type="InterPro" id="IPR058813">
    <property type="entry name" value="DNA-SBD_ScoMcrA"/>
</dbReference>
<accession>B7LQZ6</accession>
<dbReference type="AlphaFoldDB" id="B7LQZ6"/>
<reference evidence="4" key="1">
    <citation type="journal article" date="2009" name="PLoS Genet.">
        <title>Organised genome dynamics in the Escherichia coli species results in highly diverse adaptive paths.</title>
        <authorList>
            <person name="Touchon M."/>
            <person name="Hoede C."/>
            <person name="Tenaillon O."/>
            <person name="Barbe V."/>
            <person name="Baeriswyl S."/>
            <person name="Bidet P."/>
            <person name="Bingen E."/>
            <person name="Bonacorsi S."/>
            <person name="Bouchier C."/>
            <person name="Bouvet O."/>
            <person name="Calteau A."/>
            <person name="Chiapello H."/>
            <person name="Clermont O."/>
            <person name="Cruveiller S."/>
            <person name="Danchin A."/>
            <person name="Diard M."/>
            <person name="Dossat C."/>
            <person name="Karoui M.E."/>
            <person name="Frapy E."/>
            <person name="Garry L."/>
            <person name="Ghigo J.M."/>
            <person name="Gilles A.M."/>
            <person name="Johnson J."/>
            <person name="Le Bouguenec C."/>
            <person name="Lescat M."/>
            <person name="Mangenot S."/>
            <person name="Martinez-Jehanne V."/>
            <person name="Matic I."/>
            <person name="Nassif X."/>
            <person name="Oztas S."/>
            <person name="Petit M.A."/>
            <person name="Pichon C."/>
            <person name="Rouy Z."/>
            <person name="Ruf C.S."/>
            <person name="Schneider D."/>
            <person name="Tourret J."/>
            <person name="Vacherie B."/>
            <person name="Vallenet D."/>
            <person name="Medigue C."/>
            <person name="Rocha E.P.C."/>
            <person name="Denamur E."/>
        </authorList>
    </citation>
    <scope>NUCLEOTIDE SEQUENCE [LARGE SCALE GENOMIC DNA]</scope>
    <source>
        <strain evidence="4">ATCC 35469 / DSM 13698 / BCRC 15582 / CCUG 18766 / IAM 14443 / JCM 21226 / LMG 7866 / NBRC 102419 / NCTC 12128 / CDC 0568-73</strain>
    </source>
</reference>
<gene>
    <name evidence="3" type="ordered locus">EFER_3106</name>
</gene>
<dbReference type="NCBIfam" id="NF045808">
    <property type="entry name" value="PT-DNA_restrict"/>
    <property type="match status" value="1"/>
</dbReference>
<dbReference type="Gene3D" id="1.10.30.50">
    <property type="match status" value="1"/>
</dbReference>
<evidence type="ECO:0000313" key="3">
    <source>
        <dbReference type="EMBL" id="CAQ90599.1"/>
    </source>
</evidence>
<dbReference type="Proteomes" id="UP000000745">
    <property type="component" value="Chromosome"/>
</dbReference>